<accession>A0A4V1W8Z9</accession>
<evidence type="ECO:0000313" key="2">
    <source>
        <dbReference type="EMBL" id="RYL97826.1"/>
    </source>
</evidence>
<dbReference type="AlphaFoldDB" id="A0A4V1W8Z9"/>
<dbReference type="GO" id="GO:0006355">
    <property type="term" value="P:regulation of DNA-templated transcription"/>
    <property type="evidence" value="ECO:0007669"/>
    <property type="project" value="TreeGrafter"/>
</dbReference>
<dbReference type="GO" id="GO:0005829">
    <property type="term" value="C:cytosol"/>
    <property type="evidence" value="ECO:0007669"/>
    <property type="project" value="TreeGrafter"/>
</dbReference>
<reference evidence="2 3" key="1">
    <citation type="submission" date="2019-02" db="EMBL/GenBank/DDBJ databases">
        <authorList>
            <person name="Feng G."/>
        </authorList>
    </citation>
    <scope>NUCLEOTIDE SEQUENCE [LARGE SCALE GENOMIC DNA]</scope>
    <source>
        <strain evidence="2 3">DSM 26779</strain>
    </source>
</reference>
<proteinExistence type="predicted"/>
<evidence type="ECO:0000313" key="3">
    <source>
        <dbReference type="Proteomes" id="UP000292734"/>
    </source>
</evidence>
<sequence length="186" mass="20619">MSVMALHAITCLAGEPCRRPVCVGPVSRARSCRDAARLCLGLTSIKSLQSVLNILMTQNQRRRFPSGCGSAAGGVQLFAMHTISACRRWRNRARRTRGSSRLGRRINYRVRLRSFETVARLVEAGIGMGILPLRAAERLGSDALCVVPLSDRWAHRRLLLCARRFADLSGHALALIDEIKRQGSER</sequence>
<dbReference type="SUPFAM" id="SSF53850">
    <property type="entry name" value="Periplasmic binding protein-like II"/>
    <property type="match status" value="1"/>
</dbReference>
<comment type="caution">
    <text evidence="2">The sequence shown here is derived from an EMBL/GenBank/DDBJ whole genome shotgun (WGS) entry which is preliminary data.</text>
</comment>
<dbReference type="InterPro" id="IPR005119">
    <property type="entry name" value="LysR_subst-bd"/>
</dbReference>
<dbReference type="Pfam" id="PF03466">
    <property type="entry name" value="LysR_substrate"/>
    <property type="match status" value="1"/>
</dbReference>
<dbReference type="Gene3D" id="3.40.190.10">
    <property type="entry name" value="Periplasmic binding protein-like II"/>
    <property type="match status" value="2"/>
</dbReference>
<dbReference type="EMBL" id="SEOM01000011">
    <property type="protein sequence ID" value="RYL97826.1"/>
    <property type="molecule type" value="Genomic_DNA"/>
</dbReference>
<dbReference type="InterPro" id="IPR050950">
    <property type="entry name" value="HTH-type_LysR_regulators"/>
</dbReference>
<name>A0A4V1W8Z9_9SPHN</name>
<organism evidence="2 3">
    <name type="scientific">Sphingobium indicum</name>
    <dbReference type="NCBI Taxonomy" id="332055"/>
    <lineage>
        <taxon>Bacteria</taxon>
        <taxon>Pseudomonadati</taxon>
        <taxon>Pseudomonadota</taxon>
        <taxon>Alphaproteobacteria</taxon>
        <taxon>Sphingomonadales</taxon>
        <taxon>Sphingomonadaceae</taxon>
        <taxon>Sphingobium</taxon>
    </lineage>
</organism>
<protein>
    <recommendedName>
        <fullName evidence="1">LysR substrate-binding domain-containing protein</fullName>
    </recommendedName>
</protein>
<feature type="domain" description="LysR substrate-binding" evidence="1">
    <location>
        <begin position="96"/>
        <end position="182"/>
    </location>
</feature>
<evidence type="ECO:0000259" key="1">
    <source>
        <dbReference type="Pfam" id="PF03466"/>
    </source>
</evidence>
<dbReference type="Proteomes" id="UP000292734">
    <property type="component" value="Unassembled WGS sequence"/>
</dbReference>
<gene>
    <name evidence="2" type="ORF">EWH08_18460</name>
</gene>
<dbReference type="PANTHER" id="PTHR30419">
    <property type="entry name" value="HTH-TYPE TRANSCRIPTIONAL REGULATOR YBHD"/>
    <property type="match status" value="1"/>
</dbReference>
<dbReference type="PANTHER" id="PTHR30419:SF2">
    <property type="entry name" value="LYSR FAMILY TRANSCRIPTIONAL REGULATOR"/>
    <property type="match status" value="1"/>
</dbReference>